<dbReference type="GO" id="GO:0019216">
    <property type="term" value="P:regulation of lipid metabolic process"/>
    <property type="evidence" value="ECO:0007669"/>
    <property type="project" value="TreeGrafter"/>
</dbReference>
<sequence length="211" mass="23952">MVVGAFPIAKLATLAFRQLSKPLANRLKSRAKTSPFFRNYICMPPAQLYHWVEVNVKMRLLNLGKPSDVPRLNEAMAIELGAELLGEMIIFTSAALTLVAEYVRQSRNERSKEHAKEEKYCCLEHEVEDLRFIIEKHEAEIRHLTRMYDINQRYSKSDNNNGGKDKSDHPTSGSKDEKVESKVDNVSSAVHKAADDVSSLLGKKSQHNEKK</sequence>
<feature type="compositionally biased region" description="Polar residues" evidence="3">
    <location>
        <begin position="153"/>
        <end position="162"/>
    </location>
</feature>
<evidence type="ECO:0000313" key="4">
    <source>
        <dbReference type="EMBL" id="MBY09050.1"/>
    </source>
</evidence>
<evidence type="ECO:0000256" key="3">
    <source>
        <dbReference type="SAM" id="MobiDB-lite"/>
    </source>
</evidence>
<keyword evidence="2" id="KW-0175">Coiled coil</keyword>
<dbReference type="GO" id="GO:0005739">
    <property type="term" value="C:mitochondrion"/>
    <property type="evidence" value="ECO:0007669"/>
    <property type="project" value="TreeGrafter"/>
</dbReference>
<protein>
    <recommendedName>
        <fullName evidence="5">OPA3-like protein</fullName>
    </recommendedName>
</protein>
<dbReference type="InterPro" id="IPR010754">
    <property type="entry name" value="OPA3-like"/>
</dbReference>
<feature type="compositionally biased region" description="Basic and acidic residues" evidence="3">
    <location>
        <begin position="163"/>
        <end position="183"/>
    </location>
</feature>
<reference evidence="4" key="1">
    <citation type="submission" date="2018-03" db="EMBL/GenBank/DDBJ databases">
        <title>The relapsing fever spirochete Borrelia turicatae persists in the highly oxidative environment of its soft-bodied tick vector.</title>
        <authorList>
            <person name="Bourret T.J."/>
            <person name="Boyle W.K."/>
            <person name="Valenzuela J.G."/>
            <person name="Oliveira F."/>
            <person name="Lopez J.E."/>
        </authorList>
    </citation>
    <scope>NUCLEOTIDE SEQUENCE</scope>
    <source>
        <strain evidence="4">Kansas strain/isolate</strain>
        <tissue evidence="4">Salivary glands</tissue>
    </source>
</reference>
<dbReference type="EMBL" id="GGLE01004924">
    <property type="protein sequence ID" value="MBY09050.1"/>
    <property type="molecule type" value="Transcribed_RNA"/>
</dbReference>
<evidence type="ECO:0000256" key="2">
    <source>
        <dbReference type="ARBA" id="ARBA00023054"/>
    </source>
</evidence>
<feature type="region of interest" description="Disordered" evidence="3">
    <location>
        <begin position="153"/>
        <end position="211"/>
    </location>
</feature>
<accession>A0A2R5LHP4</accession>
<name>A0A2R5LHP4_9ACAR</name>
<dbReference type="PANTHER" id="PTHR12499:SF0">
    <property type="entry name" value="OPTIC ATROPHY 3 PROTEIN"/>
    <property type="match status" value="1"/>
</dbReference>
<dbReference type="AlphaFoldDB" id="A0A2R5LHP4"/>
<organism evidence="4">
    <name type="scientific">Ornithodoros turicata</name>
    <dbReference type="NCBI Taxonomy" id="34597"/>
    <lineage>
        <taxon>Eukaryota</taxon>
        <taxon>Metazoa</taxon>
        <taxon>Ecdysozoa</taxon>
        <taxon>Arthropoda</taxon>
        <taxon>Chelicerata</taxon>
        <taxon>Arachnida</taxon>
        <taxon>Acari</taxon>
        <taxon>Parasitiformes</taxon>
        <taxon>Ixodida</taxon>
        <taxon>Ixodoidea</taxon>
        <taxon>Argasidae</taxon>
        <taxon>Ornithodorinae</taxon>
        <taxon>Ornithodoros</taxon>
    </lineage>
</organism>
<dbReference type="Pfam" id="PF07047">
    <property type="entry name" value="OPA3"/>
    <property type="match status" value="1"/>
</dbReference>
<evidence type="ECO:0008006" key="5">
    <source>
        <dbReference type="Google" id="ProtNLM"/>
    </source>
</evidence>
<dbReference type="PANTHER" id="PTHR12499">
    <property type="entry name" value="OPTIC ATROPHY 3 PROTEIN OPA3"/>
    <property type="match status" value="1"/>
</dbReference>
<proteinExistence type="inferred from homology"/>
<comment type="similarity">
    <text evidence="1">Belongs to the OPA3 family.</text>
</comment>
<evidence type="ECO:0000256" key="1">
    <source>
        <dbReference type="ARBA" id="ARBA00007584"/>
    </source>
</evidence>